<organism evidence="2 3">
    <name type="scientific">Araneus ventricosus</name>
    <name type="common">Orbweaver spider</name>
    <name type="synonym">Epeira ventricosa</name>
    <dbReference type="NCBI Taxonomy" id="182803"/>
    <lineage>
        <taxon>Eukaryota</taxon>
        <taxon>Metazoa</taxon>
        <taxon>Ecdysozoa</taxon>
        <taxon>Arthropoda</taxon>
        <taxon>Chelicerata</taxon>
        <taxon>Arachnida</taxon>
        <taxon>Araneae</taxon>
        <taxon>Araneomorphae</taxon>
        <taxon>Entelegynae</taxon>
        <taxon>Araneoidea</taxon>
        <taxon>Araneidae</taxon>
        <taxon>Araneus</taxon>
    </lineage>
</organism>
<dbReference type="Proteomes" id="UP000499080">
    <property type="component" value="Unassembled WGS sequence"/>
</dbReference>
<dbReference type="PANTHER" id="PTHR46114">
    <property type="entry name" value="APPLE DOMAIN-CONTAINING PROTEIN"/>
    <property type="match status" value="1"/>
</dbReference>
<reference evidence="2 3" key="1">
    <citation type="journal article" date="2019" name="Sci. Rep.">
        <title>Orb-weaving spider Araneus ventricosus genome elucidates the spidroin gene catalogue.</title>
        <authorList>
            <person name="Kono N."/>
            <person name="Nakamura H."/>
            <person name="Ohtoshi R."/>
            <person name="Moran D.A.P."/>
            <person name="Shinohara A."/>
            <person name="Yoshida Y."/>
            <person name="Fujiwara M."/>
            <person name="Mori M."/>
            <person name="Tomita M."/>
            <person name="Arakawa K."/>
        </authorList>
    </citation>
    <scope>NUCLEOTIDE SEQUENCE [LARGE SCALE GENOMIC DNA]</scope>
</reference>
<name>A0A4Y2S0H8_ARAVE</name>
<dbReference type="EMBL" id="BGPR01019283">
    <property type="protein sequence ID" value="GBN81483.1"/>
    <property type="molecule type" value="Genomic_DNA"/>
</dbReference>
<dbReference type="PANTHER" id="PTHR46114:SF1">
    <property type="entry name" value="ZAD DOMAIN-CONTAINING PROTEIN"/>
    <property type="match status" value="1"/>
</dbReference>
<sequence length="128" mass="14732">MLLGQQAGYTKYRYLLCEWDSRDKKNHSIKKEWPHGKALKPGNKNVIKGSLVDPRKVLLPPLHIKLGLMKQFIKALSKEGECFKYLGNKFPGLSEANTKEGVSVDPDNQKLRKDKVFERKMEMCEKEA</sequence>
<gene>
    <name evidence="1" type="ORF">AVEN_238022_1</name>
    <name evidence="2" type="ORF">AVEN_64785_1</name>
</gene>
<evidence type="ECO:0000313" key="1">
    <source>
        <dbReference type="EMBL" id="GBN81483.1"/>
    </source>
</evidence>
<proteinExistence type="predicted"/>
<evidence type="ECO:0000313" key="3">
    <source>
        <dbReference type="Proteomes" id="UP000499080"/>
    </source>
</evidence>
<keyword evidence="3" id="KW-1185">Reference proteome</keyword>
<dbReference type="EMBL" id="BGPR01019285">
    <property type="protein sequence ID" value="GBN81491.1"/>
    <property type="molecule type" value="Genomic_DNA"/>
</dbReference>
<evidence type="ECO:0000313" key="2">
    <source>
        <dbReference type="EMBL" id="GBN81491.1"/>
    </source>
</evidence>
<dbReference type="AlphaFoldDB" id="A0A4Y2S0H8"/>
<comment type="caution">
    <text evidence="2">The sequence shown here is derived from an EMBL/GenBank/DDBJ whole genome shotgun (WGS) entry which is preliminary data.</text>
</comment>
<accession>A0A4Y2S0H8</accession>
<protein>
    <submittedName>
        <fullName evidence="2">Uncharacterized protein</fullName>
    </submittedName>
</protein>